<evidence type="ECO:0008006" key="6">
    <source>
        <dbReference type="Google" id="ProtNLM"/>
    </source>
</evidence>
<accession>A0A2N8UL93</accession>
<evidence type="ECO:0000256" key="3">
    <source>
        <dbReference type="SAM" id="SignalP"/>
    </source>
</evidence>
<dbReference type="Proteomes" id="UP000239563">
    <property type="component" value="Chromosome XVIII"/>
</dbReference>
<keyword evidence="1 3" id="KW-0732">Signal</keyword>
<name>A0A2N8UL93_9BASI</name>
<feature type="compositionally biased region" description="Pro residues" evidence="2">
    <location>
        <begin position="234"/>
        <end position="251"/>
    </location>
</feature>
<sequence>MVSFRFTTLLVAVLAMVTFINSSAQARPLYRHSRGLLRPRRTLNFTNYDHLVRRQFGYTSSDSQHQARVRVVRRTTSDDHGDVVMHDSYESQQHALEAALKHYEEHGDAKSLQIYLNGLTGAAGGATGGDVAKVPAQDDAAAKKAPAKQKNSAEKQQVQQPQQQTQDHQEKQGGDDCEQGADAGQSAGSDGSQGQQQQQPEPQPQQPSPQQQPKKMKKVPKKHDSSNDWTQPSNPAPSQPQSQPQPQPQPQPDQSSSSGTSINGYTPPPFTNLASSPSTASLYTSSPFTGHATFYNTGLGACGIVNNDNEPIVAVSRDIFEQYNPSSGNPNHNSLCGKKVEISWKGKTVQAFATDECPSCERSSLDCSPSVFEKLDDKDKGVLEGISWRFV</sequence>
<dbReference type="AlphaFoldDB" id="A0A2N8UL93"/>
<reference evidence="4 5" key="1">
    <citation type="submission" date="2017-02" db="EMBL/GenBank/DDBJ databases">
        <authorList>
            <person name="Peterson S.W."/>
        </authorList>
    </citation>
    <scope>NUCLEOTIDE SEQUENCE [LARGE SCALE GENOMIC DNA]</scope>
    <source>
        <strain evidence="4 5">SRS1_H2-8</strain>
    </source>
</reference>
<feature type="compositionally biased region" description="Low complexity" evidence="2">
    <location>
        <begin position="156"/>
        <end position="166"/>
    </location>
</feature>
<evidence type="ECO:0000313" key="5">
    <source>
        <dbReference type="Proteomes" id="UP000239563"/>
    </source>
</evidence>
<dbReference type="EMBL" id="LT795071">
    <property type="protein sequence ID" value="SJX65549.1"/>
    <property type="molecule type" value="Genomic_DNA"/>
</dbReference>
<organism evidence="4 5">
    <name type="scientific">Sporisorium reilianum f. sp. reilianum</name>
    <dbReference type="NCBI Taxonomy" id="72559"/>
    <lineage>
        <taxon>Eukaryota</taxon>
        <taxon>Fungi</taxon>
        <taxon>Dikarya</taxon>
        <taxon>Basidiomycota</taxon>
        <taxon>Ustilaginomycotina</taxon>
        <taxon>Ustilaginomycetes</taxon>
        <taxon>Ustilaginales</taxon>
        <taxon>Ustilaginaceae</taxon>
        <taxon>Sporisorium</taxon>
    </lineage>
</organism>
<protein>
    <recommendedName>
        <fullName evidence="6">RlpA-like protein double-psi beta-barrel domain-containing protein</fullName>
    </recommendedName>
</protein>
<dbReference type="InterPro" id="IPR036908">
    <property type="entry name" value="RlpA-like_sf"/>
</dbReference>
<dbReference type="CDD" id="cd22191">
    <property type="entry name" value="DPBB_RlpA_EXP_N-like"/>
    <property type="match status" value="1"/>
</dbReference>
<feature type="chain" id="PRO_5014796077" description="RlpA-like protein double-psi beta-barrel domain-containing protein" evidence="3">
    <location>
        <begin position="27"/>
        <end position="391"/>
    </location>
</feature>
<dbReference type="InterPro" id="IPR051477">
    <property type="entry name" value="Expansin_CellWall"/>
</dbReference>
<evidence type="ECO:0000256" key="1">
    <source>
        <dbReference type="ARBA" id="ARBA00022729"/>
    </source>
</evidence>
<dbReference type="SUPFAM" id="SSF50685">
    <property type="entry name" value="Barwin-like endoglucanases"/>
    <property type="match status" value="1"/>
</dbReference>
<feature type="signal peptide" evidence="3">
    <location>
        <begin position="1"/>
        <end position="26"/>
    </location>
</feature>
<evidence type="ECO:0000256" key="2">
    <source>
        <dbReference type="SAM" id="MobiDB-lite"/>
    </source>
</evidence>
<feature type="compositionally biased region" description="Low complexity" evidence="2">
    <location>
        <begin position="180"/>
        <end position="200"/>
    </location>
</feature>
<feature type="region of interest" description="Disordered" evidence="2">
    <location>
        <begin position="138"/>
        <end position="280"/>
    </location>
</feature>
<dbReference type="Gene3D" id="2.40.40.10">
    <property type="entry name" value="RlpA-like domain"/>
    <property type="match status" value="1"/>
</dbReference>
<evidence type="ECO:0000313" key="4">
    <source>
        <dbReference type="EMBL" id="SJX65549.1"/>
    </source>
</evidence>
<dbReference type="PANTHER" id="PTHR31836:SF29">
    <property type="entry name" value="RLPA-LIKE PROTEIN DOUBLE-PSI BETA-BARREL DOMAIN-CONTAINING PROTEIN"/>
    <property type="match status" value="1"/>
</dbReference>
<dbReference type="PANTHER" id="PTHR31836">
    <property type="match status" value="1"/>
</dbReference>
<gene>
    <name evidence="4" type="ORF">SRS1_16175</name>
</gene>
<proteinExistence type="predicted"/>